<keyword evidence="3 5" id="KW-1133">Transmembrane helix</keyword>
<dbReference type="PRINTS" id="PR00965">
    <property type="entry name" value="OCULARALBNSM"/>
</dbReference>
<comment type="subcellular location">
    <subcellularLocation>
        <location evidence="1">Membrane</location>
        <topology evidence="1">Multi-pass membrane protein</topology>
    </subcellularLocation>
</comment>
<protein>
    <recommendedName>
        <fullName evidence="10">G-protein coupled receptor 143</fullName>
    </recommendedName>
</protein>
<dbReference type="GO" id="GO:0072545">
    <property type="term" value="F:L-tyrosine binding"/>
    <property type="evidence" value="ECO:0007669"/>
    <property type="project" value="InterPro"/>
</dbReference>
<dbReference type="GO" id="GO:0072544">
    <property type="term" value="F:L-DOPA binding"/>
    <property type="evidence" value="ECO:0007669"/>
    <property type="project" value="InterPro"/>
</dbReference>
<dbReference type="PROSITE" id="PS50262">
    <property type="entry name" value="G_PROTEIN_RECEP_F1_2"/>
    <property type="match status" value="1"/>
</dbReference>
<keyword evidence="2 5" id="KW-0812">Transmembrane</keyword>
<dbReference type="PANTHER" id="PTHR15177">
    <property type="entry name" value="G-PROTEIN COUPLED RECEPTOR 143"/>
    <property type="match status" value="1"/>
</dbReference>
<evidence type="ECO:0000256" key="4">
    <source>
        <dbReference type="ARBA" id="ARBA00023136"/>
    </source>
</evidence>
<dbReference type="GO" id="GO:0007166">
    <property type="term" value="P:cell surface receptor signaling pathway"/>
    <property type="evidence" value="ECO:0007669"/>
    <property type="project" value="InterPro"/>
</dbReference>
<dbReference type="InterPro" id="IPR017981">
    <property type="entry name" value="GPCR_2-like_7TM"/>
</dbReference>
<evidence type="ECO:0000256" key="1">
    <source>
        <dbReference type="ARBA" id="ARBA00004141"/>
    </source>
</evidence>
<feature type="transmembrane region" description="Helical" evidence="5">
    <location>
        <begin position="156"/>
        <end position="175"/>
    </location>
</feature>
<dbReference type="GO" id="GO:0005886">
    <property type="term" value="C:plasma membrane"/>
    <property type="evidence" value="ECO:0007669"/>
    <property type="project" value="TreeGrafter"/>
</dbReference>
<dbReference type="GO" id="GO:0050848">
    <property type="term" value="P:regulation of calcium-mediated signaling"/>
    <property type="evidence" value="ECO:0007669"/>
    <property type="project" value="TreeGrafter"/>
</dbReference>
<dbReference type="PROSITE" id="PS50261">
    <property type="entry name" value="G_PROTEIN_RECEP_F2_4"/>
    <property type="match status" value="1"/>
</dbReference>
<dbReference type="InterPro" id="IPR001414">
    <property type="entry name" value="GPR143"/>
</dbReference>
<feature type="transmembrane region" description="Helical" evidence="5">
    <location>
        <begin position="282"/>
        <end position="302"/>
    </location>
</feature>
<feature type="domain" description="G-protein coupled receptors family 2 profile 2" evidence="6">
    <location>
        <begin position="29"/>
        <end position="307"/>
    </location>
</feature>
<organism evidence="8 9">
    <name type="scientific">Brassicogethes aeneus</name>
    <name type="common">Rape pollen beetle</name>
    <name type="synonym">Meligethes aeneus</name>
    <dbReference type="NCBI Taxonomy" id="1431903"/>
    <lineage>
        <taxon>Eukaryota</taxon>
        <taxon>Metazoa</taxon>
        <taxon>Ecdysozoa</taxon>
        <taxon>Arthropoda</taxon>
        <taxon>Hexapoda</taxon>
        <taxon>Insecta</taxon>
        <taxon>Pterygota</taxon>
        <taxon>Neoptera</taxon>
        <taxon>Endopterygota</taxon>
        <taxon>Coleoptera</taxon>
        <taxon>Polyphaga</taxon>
        <taxon>Cucujiformia</taxon>
        <taxon>Nitidulidae</taxon>
        <taxon>Meligethinae</taxon>
        <taxon>Brassicogethes</taxon>
    </lineage>
</organism>
<dbReference type="InterPro" id="IPR017452">
    <property type="entry name" value="GPCR_Rhodpsn_7TM"/>
</dbReference>
<dbReference type="Gene3D" id="1.20.1070.10">
    <property type="entry name" value="Rhodopsin 7-helix transmembrane proteins"/>
    <property type="match status" value="1"/>
</dbReference>
<dbReference type="EMBL" id="OV121135">
    <property type="protein sequence ID" value="CAH0554403.1"/>
    <property type="molecule type" value="Genomic_DNA"/>
</dbReference>
<name>A0A9P0B3A3_BRAAE</name>
<dbReference type="GO" id="GO:0035240">
    <property type="term" value="F:dopamine binding"/>
    <property type="evidence" value="ECO:0007669"/>
    <property type="project" value="InterPro"/>
</dbReference>
<evidence type="ECO:0000256" key="5">
    <source>
        <dbReference type="SAM" id="Phobius"/>
    </source>
</evidence>
<dbReference type="Proteomes" id="UP001154078">
    <property type="component" value="Chromosome 4"/>
</dbReference>
<dbReference type="OrthoDB" id="10069455at2759"/>
<feature type="transmembrane region" description="Helical" evidence="5">
    <location>
        <begin position="111"/>
        <end position="135"/>
    </location>
</feature>
<evidence type="ECO:0000259" key="7">
    <source>
        <dbReference type="PROSITE" id="PS50262"/>
    </source>
</evidence>
<accession>A0A9P0B3A3</accession>
<evidence type="ECO:0000259" key="6">
    <source>
        <dbReference type="PROSITE" id="PS50261"/>
    </source>
</evidence>
<feature type="transmembrane region" description="Helical" evidence="5">
    <location>
        <begin position="195"/>
        <end position="215"/>
    </location>
</feature>
<proteinExistence type="predicted"/>
<gene>
    <name evidence="8" type="ORF">MELIAE_LOCUS6003</name>
</gene>
<feature type="transmembrane region" description="Helical" evidence="5">
    <location>
        <begin position="31"/>
        <end position="53"/>
    </location>
</feature>
<evidence type="ECO:0000256" key="3">
    <source>
        <dbReference type="ARBA" id="ARBA00022989"/>
    </source>
</evidence>
<dbReference type="Pfam" id="PF02101">
    <property type="entry name" value="Ocular_alb"/>
    <property type="match status" value="1"/>
</dbReference>
<feature type="transmembrane region" description="Helical" evidence="5">
    <location>
        <begin position="253"/>
        <end position="276"/>
    </location>
</feature>
<feature type="domain" description="G-protein coupled receptors family 1 profile" evidence="7">
    <location>
        <begin position="43"/>
        <end position="303"/>
    </location>
</feature>
<evidence type="ECO:0008006" key="10">
    <source>
        <dbReference type="Google" id="ProtNLM"/>
    </source>
</evidence>
<keyword evidence="9" id="KW-1185">Reference proteome</keyword>
<dbReference type="AlphaFoldDB" id="A0A9P0B3A3"/>
<dbReference type="GO" id="GO:0035643">
    <property type="term" value="F:L-DOPA receptor activity"/>
    <property type="evidence" value="ECO:0007669"/>
    <property type="project" value="TreeGrafter"/>
</dbReference>
<evidence type="ECO:0000256" key="2">
    <source>
        <dbReference type="ARBA" id="ARBA00022692"/>
    </source>
</evidence>
<feature type="transmembrane region" description="Helical" evidence="5">
    <location>
        <begin position="74"/>
        <end position="99"/>
    </location>
</feature>
<sequence>MADPTIQTFCCHHGNGTDMAITIMEEFNTDLYNGICLFSSVLGMLGAVYQILPREEFSTQHRWFSFSATRGRKIITWLAVADLMASLGVFLRSAIWLNYKNIMPSKDDDTSVVFCAVSSALTQYFYTATWVWTLCYAIDMRLVLSQKDSRLNHYHLAAWLIPAFLTFVGLSLLYIPDANCHTSSSLQAAIYRILPNYIATYAPIATVMIANPVLYKYSVKDMRQIITSTSGQFTSKERDVIDAVKIKFSVINIAFYVCWVPNLINGVLLWTLWFHLPATCVISIWYLMALLNPLQALLNCLVYRRWSSGTERVILPWRKVEEYFPVEAESESESSSTIDSNSTTVREEIYPLLQSAPVNSINEYKSISQ</sequence>
<keyword evidence="4 5" id="KW-0472">Membrane</keyword>
<dbReference type="SUPFAM" id="SSF81321">
    <property type="entry name" value="Family A G protein-coupled receptor-like"/>
    <property type="match status" value="1"/>
</dbReference>
<evidence type="ECO:0000313" key="9">
    <source>
        <dbReference type="Proteomes" id="UP001154078"/>
    </source>
</evidence>
<evidence type="ECO:0000313" key="8">
    <source>
        <dbReference type="EMBL" id="CAH0554403.1"/>
    </source>
</evidence>
<dbReference type="GO" id="GO:0032438">
    <property type="term" value="P:melanosome organization"/>
    <property type="evidence" value="ECO:0007669"/>
    <property type="project" value="TreeGrafter"/>
</dbReference>
<dbReference type="PANTHER" id="PTHR15177:SF2">
    <property type="entry name" value="G-PROTEIN COUPLED RECEPTOR 143"/>
    <property type="match status" value="1"/>
</dbReference>
<reference evidence="8" key="1">
    <citation type="submission" date="2021-12" db="EMBL/GenBank/DDBJ databases">
        <authorList>
            <person name="King R."/>
        </authorList>
    </citation>
    <scope>NUCLEOTIDE SEQUENCE</scope>
</reference>